<keyword evidence="2" id="KW-1185">Reference proteome</keyword>
<proteinExistence type="predicted"/>
<reference evidence="1 2" key="1">
    <citation type="submission" date="2023-06" db="EMBL/GenBank/DDBJ databases">
        <authorList>
            <person name="Yushchuk O."/>
            <person name="Binda E."/>
            <person name="Ruckert-Reed C."/>
            <person name="Fedorenko V."/>
            <person name="Kalinowski J."/>
            <person name="Marinelli F."/>
        </authorList>
    </citation>
    <scope>NUCLEOTIDE SEQUENCE [LARGE SCALE GENOMIC DNA]</scope>
    <source>
        <strain evidence="1 2">NRRL 3884</strain>
    </source>
</reference>
<evidence type="ECO:0000313" key="1">
    <source>
        <dbReference type="EMBL" id="WIM99439.1"/>
    </source>
</evidence>
<dbReference type="Proteomes" id="UP001240150">
    <property type="component" value="Chromosome"/>
</dbReference>
<protein>
    <submittedName>
        <fullName evidence="1">Uncharacterized protein</fullName>
    </submittedName>
</protein>
<name>A0ABY8WNI2_9ACTN</name>
<dbReference type="EMBL" id="CP126980">
    <property type="protein sequence ID" value="WIM99439.1"/>
    <property type="molecule type" value="Genomic_DNA"/>
</dbReference>
<gene>
    <name evidence="1" type="ORF">ACTOB_003091</name>
</gene>
<dbReference type="Gene3D" id="1.25.40.10">
    <property type="entry name" value="Tetratricopeptide repeat domain"/>
    <property type="match status" value="2"/>
</dbReference>
<dbReference type="InterPro" id="IPR011990">
    <property type="entry name" value="TPR-like_helical_dom_sf"/>
</dbReference>
<sequence length="850" mass="92152">MTESPASAGEEFFAALQELRRATSAVSYATLVRQAAAQQPPLQIGSQRLSDWFGAKAVPTDPAVVRFLVEYLQPKVPRTSGYQQRRLSWWLNLHQTALRQRQANRDGGSLSVVSALSPRRLGLLIDDCDPLVLEVHPAIQVPGVVSVADPADALPAYVLRAHDGRLRDIVDGMLGDGRSQLITLVGGSSTGKTRAGWELAEYLDRKQPGRWRLWHPYDPTRPQSVLAGLQKVGPDTIVWLNEAQDYLMPSDPGLAEKVAAGLRSLLQDPGRGPVLVLATLWPDYWSILTTRPAGASPDVFGQARELLTGTAVTLADAFTPAQIASLAGPDVDARVRYAAQHIEGGRITQYLAGAPELESRYRTAVDSMPGARAILQVAIDARRLGHPLALPHALLEQAAPGYLDDDDWDTLGDDWLESALAYTAQPCKGARGPLTRIRTRPGRPAGDHGQPCYRLADYLEQLGRDERGAVYPPETLWATFAATITDPDLLHNLGRRAEERGRYQHAIWLYNQAARHGDTNALREIVRRRERAGDRVGAETLALRAADDGNTGALVDLALEREYSGDTVSAESMVVRAADFGSTTALVFLAEEIERSGNHVRAEALYRQAADLGSSSGLLGLAKQRDRFGDRTGADALYRQAADLGHFEAVAILAQRLAMYGDRTGAEALYRQGAALGISDALMLGQYVRLDVHAGNAEAVYRQRVDQGDTRAMRDLAEFRNRAGNRTGAEALYRQAIERGDTSALPSLAKLREQAGDRADAEALYRQAIERGDTSALPSLAKLREQAGDRADAEALYRQAIERGDTSALPSLAKLREQAGDTAGASQLRRFGLTGNGKVATSIDFASGSG</sequence>
<dbReference type="RefSeq" id="WP_284920877.1">
    <property type="nucleotide sequence ID" value="NZ_CP126980.1"/>
</dbReference>
<evidence type="ECO:0000313" key="2">
    <source>
        <dbReference type="Proteomes" id="UP001240150"/>
    </source>
</evidence>
<accession>A0ABY8WNI2</accession>
<dbReference type="SUPFAM" id="SSF81901">
    <property type="entry name" value="HCP-like"/>
    <property type="match status" value="2"/>
</dbReference>
<organism evidence="1 2">
    <name type="scientific">Actinoplanes oblitus</name>
    <dbReference type="NCBI Taxonomy" id="3040509"/>
    <lineage>
        <taxon>Bacteria</taxon>
        <taxon>Bacillati</taxon>
        <taxon>Actinomycetota</taxon>
        <taxon>Actinomycetes</taxon>
        <taxon>Micromonosporales</taxon>
        <taxon>Micromonosporaceae</taxon>
        <taxon>Actinoplanes</taxon>
    </lineage>
</organism>